<name>A0A5K1ULJ8_ENTHI</name>
<evidence type="ECO:0000313" key="1">
    <source>
        <dbReference type="EMBL" id="GAT99036.1"/>
    </source>
</evidence>
<sequence length="192" mass="22121">MRYLNSFEITVNGKRSFIQLNKRIPHCLGNNIFAISYCNSKPSKIITITTSNIIYNDSLFTIKMNFLSIELKTYSSIISNNFITPFDTFSLSTLRCCYSYFVTEQLSKCPVIYKLLSILIINNLPIDIIISFSNYHITIPPSQQKSIPFNDLNMTLFKTILSDEVTVKIKAENEEIIRIRSKKNSCIPIHIQ</sequence>
<gene>
    <name evidence="1" type="ORF">CL6EHI_102810</name>
</gene>
<comment type="caution">
    <text evidence="1">The sequence shown here is derived from an EMBL/GenBank/DDBJ whole genome shotgun (WGS) entry which is preliminary data.</text>
</comment>
<dbReference type="VEuPathDB" id="AmoebaDB:KM1_257870"/>
<dbReference type="AlphaFoldDB" id="A0A5K1ULJ8"/>
<accession>A0A5K1ULJ8</accession>
<organism evidence="1 2">
    <name type="scientific">Entamoeba histolytica</name>
    <dbReference type="NCBI Taxonomy" id="5759"/>
    <lineage>
        <taxon>Eukaryota</taxon>
        <taxon>Amoebozoa</taxon>
        <taxon>Evosea</taxon>
        <taxon>Archamoebae</taxon>
        <taxon>Mastigamoebida</taxon>
        <taxon>Entamoebidae</taxon>
        <taxon>Entamoeba</taxon>
    </lineage>
</organism>
<reference evidence="1 2" key="1">
    <citation type="submission" date="2016-05" db="EMBL/GenBank/DDBJ databases">
        <title>First whole genome sequencing of Entamoeba histolytica HM1:IMSS-clone-6.</title>
        <authorList>
            <person name="Mukherjee Avik.K."/>
            <person name="Izumyama S."/>
            <person name="Nakada-Tsukui K."/>
            <person name="Nozaki T."/>
        </authorList>
    </citation>
    <scope>NUCLEOTIDE SEQUENCE [LARGE SCALE GENOMIC DNA]</scope>
    <source>
        <strain evidence="1 2">HM1:IMSS clone 6</strain>
    </source>
</reference>
<dbReference type="VEuPathDB" id="AmoebaDB:EHI_102810"/>
<proteinExistence type="predicted"/>
<dbReference type="Proteomes" id="UP000078387">
    <property type="component" value="Unassembled WGS sequence"/>
</dbReference>
<dbReference type="EMBL" id="BDEQ01000001">
    <property type="protein sequence ID" value="GAT99036.1"/>
    <property type="molecule type" value="Genomic_DNA"/>
</dbReference>
<dbReference type="VEuPathDB" id="AmoebaDB:EHI7A_164330"/>
<protein>
    <submittedName>
        <fullName evidence="1">Uncharacterized protein</fullName>
    </submittedName>
</protein>
<evidence type="ECO:0000313" key="2">
    <source>
        <dbReference type="Proteomes" id="UP000078387"/>
    </source>
</evidence>